<dbReference type="GO" id="GO:0003677">
    <property type="term" value="F:DNA binding"/>
    <property type="evidence" value="ECO:0007669"/>
    <property type="project" value="UniProtKB-KW"/>
</dbReference>
<evidence type="ECO:0000259" key="5">
    <source>
        <dbReference type="PROSITE" id="PS51078"/>
    </source>
</evidence>
<keyword evidence="3" id="KW-0804">Transcription</keyword>
<dbReference type="Pfam" id="PF09339">
    <property type="entry name" value="HTH_IclR"/>
    <property type="match status" value="1"/>
</dbReference>
<dbReference type="PROSITE" id="PS51077">
    <property type="entry name" value="HTH_ICLR"/>
    <property type="match status" value="1"/>
</dbReference>
<dbReference type="InterPro" id="IPR050707">
    <property type="entry name" value="HTH_MetabolicPath_Reg"/>
</dbReference>
<sequence length="264" mass="28195">MSAADPAEPPRERAGSQTLLRGLDIIEQLSGEPLRIAEVSDRLELTFPTTQRLAHALIDRGFLKKLPRGQLALGPKLVQLGFLAREQIDMLGLARAGADTLCEAIGLCVFVGARDGDVALHLHRAMGRQRIEVATRPGTRRALADTGLGKALMFDDTPAAWARLFMLAKPEQDDGAAAIDEMRAHVAAGVVLHHSTSDDTIRSVAAPIRDASGAIAAALSVASPVQYLDDERMREIAPQVLHAAREISAGLGWRGADAGQAQEK</sequence>
<dbReference type="Pfam" id="PF01614">
    <property type="entry name" value="IclR_C"/>
    <property type="match status" value="1"/>
</dbReference>
<organism evidence="6 7">
    <name type="scientific">Sphingomonas gei</name>
    <dbReference type="NCBI Taxonomy" id="1395960"/>
    <lineage>
        <taxon>Bacteria</taxon>
        <taxon>Pseudomonadati</taxon>
        <taxon>Pseudomonadota</taxon>
        <taxon>Alphaproteobacteria</taxon>
        <taxon>Sphingomonadales</taxon>
        <taxon>Sphingomonadaceae</taxon>
        <taxon>Sphingomonas</taxon>
    </lineage>
</organism>
<dbReference type="PROSITE" id="PS51078">
    <property type="entry name" value="ICLR_ED"/>
    <property type="match status" value="1"/>
</dbReference>
<evidence type="ECO:0000256" key="3">
    <source>
        <dbReference type="ARBA" id="ARBA00023163"/>
    </source>
</evidence>
<proteinExistence type="predicted"/>
<dbReference type="Proteomes" id="UP000306147">
    <property type="component" value="Unassembled WGS sequence"/>
</dbReference>
<protein>
    <submittedName>
        <fullName evidence="6">IclR family transcriptional regulator</fullName>
    </submittedName>
</protein>
<evidence type="ECO:0000256" key="1">
    <source>
        <dbReference type="ARBA" id="ARBA00023015"/>
    </source>
</evidence>
<feature type="domain" description="IclR-ED" evidence="5">
    <location>
        <begin position="76"/>
        <end position="253"/>
    </location>
</feature>
<dbReference type="InterPro" id="IPR036388">
    <property type="entry name" value="WH-like_DNA-bd_sf"/>
</dbReference>
<dbReference type="PANTHER" id="PTHR30136:SF24">
    <property type="entry name" value="HTH-TYPE TRANSCRIPTIONAL REPRESSOR ALLR"/>
    <property type="match status" value="1"/>
</dbReference>
<dbReference type="Gene3D" id="1.10.10.10">
    <property type="entry name" value="Winged helix-like DNA-binding domain superfamily/Winged helix DNA-binding domain"/>
    <property type="match status" value="1"/>
</dbReference>
<evidence type="ECO:0000313" key="6">
    <source>
        <dbReference type="EMBL" id="TGX56164.1"/>
    </source>
</evidence>
<dbReference type="SUPFAM" id="SSF55781">
    <property type="entry name" value="GAF domain-like"/>
    <property type="match status" value="1"/>
</dbReference>
<comment type="caution">
    <text evidence="6">The sequence shown here is derived from an EMBL/GenBank/DDBJ whole genome shotgun (WGS) entry which is preliminary data.</text>
</comment>
<evidence type="ECO:0000256" key="2">
    <source>
        <dbReference type="ARBA" id="ARBA00023125"/>
    </source>
</evidence>
<dbReference type="SMART" id="SM00346">
    <property type="entry name" value="HTH_ICLR"/>
    <property type="match status" value="1"/>
</dbReference>
<reference evidence="6 7" key="1">
    <citation type="submission" date="2019-04" db="EMBL/GenBank/DDBJ databases">
        <title>Sphingomonas psychrotolerans sp. nov., isolated from soil in the Tianshan Mountains, Xinjiang, China.</title>
        <authorList>
            <person name="Luo Y."/>
            <person name="Sheng H."/>
        </authorList>
    </citation>
    <scope>NUCLEOTIDE SEQUENCE [LARGE SCALE GENOMIC DNA]</scope>
    <source>
        <strain evidence="6 7">ZFGT-11</strain>
    </source>
</reference>
<dbReference type="InterPro" id="IPR005471">
    <property type="entry name" value="Tscrpt_reg_IclR_N"/>
</dbReference>
<dbReference type="PANTHER" id="PTHR30136">
    <property type="entry name" value="HELIX-TURN-HELIX TRANSCRIPTIONAL REGULATOR, ICLR FAMILY"/>
    <property type="match status" value="1"/>
</dbReference>
<dbReference type="RefSeq" id="WP_135962363.1">
    <property type="nucleotide sequence ID" value="NZ_SRXT01000001.1"/>
</dbReference>
<gene>
    <name evidence="6" type="ORF">E5A73_03445</name>
</gene>
<keyword evidence="7" id="KW-1185">Reference proteome</keyword>
<dbReference type="AlphaFoldDB" id="A0A4S1XHM5"/>
<dbReference type="EMBL" id="SRXT01000001">
    <property type="protein sequence ID" value="TGX56164.1"/>
    <property type="molecule type" value="Genomic_DNA"/>
</dbReference>
<evidence type="ECO:0000259" key="4">
    <source>
        <dbReference type="PROSITE" id="PS51077"/>
    </source>
</evidence>
<dbReference type="OrthoDB" id="6057486at2"/>
<evidence type="ECO:0000313" key="7">
    <source>
        <dbReference type="Proteomes" id="UP000306147"/>
    </source>
</evidence>
<accession>A0A4S1XHM5</accession>
<feature type="domain" description="HTH iclR-type" evidence="4">
    <location>
        <begin position="16"/>
        <end position="75"/>
    </location>
</feature>
<dbReference type="InterPro" id="IPR029016">
    <property type="entry name" value="GAF-like_dom_sf"/>
</dbReference>
<dbReference type="SUPFAM" id="SSF46785">
    <property type="entry name" value="Winged helix' DNA-binding domain"/>
    <property type="match status" value="1"/>
</dbReference>
<dbReference type="InterPro" id="IPR014757">
    <property type="entry name" value="Tscrpt_reg_IclR_C"/>
</dbReference>
<dbReference type="InterPro" id="IPR036390">
    <property type="entry name" value="WH_DNA-bd_sf"/>
</dbReference>
<dbReference type="Gene3D" id="3.30.450.40">
    <property type="match status" value="1"/>
</dbReference>
<dbReference type="GO" id="GO:0045892">
    <property type="term" value="P:negative regulation of DNA-templated transcription"/>
    <property type="evidence" value="ECO:0007669"/>
    <property type="project" value="TreeGrafter"/>
</dbReference>
<dbReference type="GO" id="GO:0003700">
    <property type="term" value="F:DNA-binding transcription factor activity"/>
    <property type="evidence" value="ECO:0007669"/>
    <property type="project" value="TreeGrafter"/>
</dbReference>
<keyword evidence="2" id="KW-0238">DNA-binding</keyword>
<keyword evidence="1" id="KW-0805">Transcription regulation</keyword>
<name>A0A4S1XHM5_9SPHN</name>